<keyword evidence="4" id="KW-0238">DNA-binding</keyword>
<name>A0A2T0TIF0_9BACT</name>
<dbReference type="NCBIfam" id="TIGR02937">
    <property type="entry name" value="sigma70-ECF"/>
    <property type="match status" value="1"/>
</dbReference>
<dbReference type="InterPro" id="IPR036388">
    <property type="entry name" value="WH-like_DNA-bd_sf"/>
</dbReference>
<protein>
    <submittedName>
        <fullName evidence="8">RNA polymerase sigma-70 factor (ECF subfamily)</fullName>
    </submittedName>
</protein>
<dbReference type="SUPFAM" id="SSF88946">
    <property type="entry name" value="Sigma2 domain of RNA polymerase sigma factors"/>
    <property type="match status" value="1"/>
</dbReference>
<evidence type="ECO:0000259" key="7">
    <source>
        <dbReference type="Pfam" id="PF08281"/>
    </source>
</evidence>
<dbReference type="PANTHER" id="PTHR43133:SF8">
    <property type="entry name" value="RNA POLYMERASE SIGMA FACTOR HI_1459-RELATED"/>
    <property type="match status" value="1"/>
</dbReference>
<reference evidence="8 9" key="1">
    <citation type="submission" date="2018-03" db="EMBL/GenBank/DDBJ databases">
        <title>Genomic Encyclopedia of Archaeal and Bacterial Type Strains, Phase II (KMG-II): from individual species to whole genera.</title>
        <authorList>
            <person name="Goeker M."/>
        </authorList>
    </citation>
    <scope>NUCLEOTIDE SEQUENCE [LARGE SCALE GENOMIC DNA]</scope>
    <source>
        <strain evidence="8 9">DSM 28354</strain>
    </source>
</reference>
<keyword evidence="2" id="KW-0805">Transcription regulation</keyword>
<dbReference type="InterPro" id="IPR013325">
    <property type="entry name" value="RNA_pol_sigma_r2"/>
</dbReference>
<dbReference type="GO" id="GO:0016987">
    <property type="term" value="F:sigma factor activity"/>
    <property type="evidence" value="ECO:0007669"/>
    <property type="project" value="UniProtKB-KW"/>
</dbReference>
<keyword evidence="5" id="KW-0804">Transcription</keyword>
<evidence type="ECO:0000259" key="6">
    <source>
        <dbReference type="Pfam" id="PF04542"/>
    </source>
</evidence>
<evidence type="ECO:0000256" key="2">
    <source>
        <dbReference type="ARBA" id="ARBA00023015"/>
    </source>
</evidence>
<dbReference type="SUPFAM" id="SSF88659">
    <property type="entry name" value="Sigma3 and sigma4 domains of RNA polymerase sigma factors"/>
    <property type="match status" value="1"/>
</dbReference>
<dbReference type="AlphaFoldDB" id="A0A2T0TIF0"/>
<dbReference type="CDD" id="cd06171">
    <property type="entry name" value="Sigma70_r4"/>
    <property type="match status" value="1"/>
</dbReference>
<dbReference type="GO" id="GO:0003677">
    <property type="term" value="F:DNA binding"/>
    <property type="evidence" value="ECO:0007669"/>
    <property type="project" value="UniProtKB-KW"/>
</dbReference>
<evidence type="ECO:0000256" key="3">
    <source>
        <dbReference type="ARBA" id="ARBA00023082"/>
    </source>
</evidence>
<dbReference type="Gene3D" id="1.10.1740.10">
    <property type="match status" value="1"/>
</dbReference>
<keyword evidence="3" id="KW-0731">Sigma factor</keyword>
<feature type="domain" description="RNA polymerase sigma-70 region 2" evidence="6">
    <location>
        <begin position="38"/>
        <end position="104"/>
    </location>
</feature>
<dbReference type="InterPro" id="IPR039425">
    <property type="entry name" value="RNA_pol_sigma-70-like"/>
</dbReference>
<dbReference type="GO" id="GO:0006352">
    <property type="term" value="P:DNA-templated transcription initiation"/>
    <property type="evidence" value="ECO:0007669"/>
    <property type="project" value="InterPro"/>
</dbReference>
<dbReference type="InterPro" id="IPR007627">
    <property type="entry name" value="RNA_pol_sigma70_r2"/>
</dbReference>
<evidence type="ECO:0000256" key="4">
    <source>
        <dbReference type="ARBA" id="ARBA00023125"/>
    </source>
</evidence>
<dbReference type="PANTHER" id="PTHR43133">
    <property type="entry name" value="RNA POLYMERASE ECF-TYPE SIGMA FACTO"/>
    <property type="match status" value="1"/>
</dbReference>
<dbReference type="Proteomes" id="UP000238375">
    <property type="component" value="Unassembled WGS sequence"/>
</dbReference>
<evidence type="ECO:0000313" key="8">
    <source>
        <dbReference type="EMBL" id="PRY45470.1"/>
    </source>
</evidence>
<dbReference type="OrthoDB" id="1116873at2"/>
<dbReference type="EMBL" id="PVTE01000002">
    <property type="protein sequence ID" value="PRY45470.1"/>
    <property type="molecule type" value="Genomic_DNA"/>
</dbReference>
<proteinExistence type="inferred from homology"/>
<dbReference type="Pfam" id="PF04542">
    <property type="entry name" value="Sigma70_r2"/>
    <property type="match status" value="1"/>
</dbReference>
<dbReference type="InterPro" id="IPR014284">
    <property type="entry name" value="RNA_pol_sigma-70_dom"/>
</dbReference>
<comment type="similarity">
    <text evidence="1">Belongs to the sigma-70 factor family. ECF subfamily.</text>
</comment>
<evidence type="ECO:0000256" key="1">
    <source>
        <dbReference type="ARBA" id="ARBA00010641"/>
    </source>
</evidence>
<feature type="domain" description="RNA polymerase sigma factor 70 region 4 type 2" evidence="7">
    <location>
        <begin position="138"/>
        <end position="189"/>
    </location>
</feature>
<dbReference type="RefSeq" id="WP_106136325.1">
    <property type="nucleotide sequence ID" value="NZ_PVTE01000002.1"/>
</dbReference>
<dbReference type="InterPro" id="IPR013324">
    <property type="entry name" value="RNA_pol_sigma_r3/r4-like"/>
</dbReference>
<evidence type="ECO:0000313" key="9">
    <source>
        <dbReference type="Proteomes" id="UP000238375"/>
    </source>
</evidence>
<dbReference type="Gene3D" id="1.10.10.10">
    <property type="entry name" value="Winged helix-like DNA-binding domain superfamily/Winged helix DNA-binding domain"/>
    <property type="match status" value="1"/>
</dbReference>
<accession>A0A2T0TIF0</accession>
<dbReference type="InterPro" id="IPR013249">
    <property type="entry name" value="RNA_pol_sigma70_r4_t2"/>
</dbReference>
<comment type="caution">
    <text evidence="8">The sequence shown here is derived from an EMBL/GenBank/DDBJ whole genome shotgun (WGS) entry which is preliminary data.</text>
</comment>
<sequence length="208" mass="24191">MFLRRFRKPKITANTADRPTELIAQYRATGDVALLGELYEPHMELVYAVCYKYLRDEEEAKDAVMQLFEQLVVDLRRHEVQQFLPWLHSVARNYCLMLLRKRQNRPQMALIDSVMSDDDEAALPIHADDSDREEDLSRMEACLQLLPLEQRTCLTLFYLEKKSYVEVADLTGYDLKQVKSYLQNGRRKLKLCLSDPQTVGGTVRNTAS</sequence>
<keyword evidence="9" id="KW-1185">Reference proteome</keyword>
<dbReference type="Pfam" id="PF08281">
    <property type="entry name" value="Sigma70_r4_2"/>
    <property type="match status" value="1"/>
</dbReference>
<evidence type="ECO:0000256" key="5">
    <source>
        <dbReference type="ARBA" id="ARBA00023163"/>
    </source>
</evidence>
<gene>
    <name evidence="8" type="ORF">CLV58_102219</name>
</gene>
<organism evidence="8 9">
    <name type="scientific">Spirosoma oryzae</name>
    <dbReference type="NCBI Taxonomy" id="1469603"/>
    <lineage>
        <taxon>Bacteria</taxon>
        <taxon>Pseudomonadati</taxon>
        <taxon>Bacteroidota</taxon>
        <taxon>Cytophagia</taxon>
        <taxon>Cytophagales</taxon>
        <taxon>Cytophagaceae</taxon>
        <taxon>Spirosoma</taxon>
    </lineage>
</organism>